<dbReference type="EMBL" id="CP038267">
    <property type="protein sequence ID" value="QBR91987.1"/>
    <property type="molecule type" value="Genomic_DNA"/>
</dbReference>
<dbReference type="GO" id="GO:0016747">
    <property type="term" value="F:acyltransferase activity, transferring groups other than amino-acyl groups"/>
    <property type="evidence" value="ECO:0007669"/>
    <property type="project" value="InterPro"/>
</dbReference>
<dbReference type="Proteomes" id="UP000294894">
    <property type="component" value="Chromosome"/>
</dbReference>
<dbReference type="Pfam" id="PF13302">
    <property type="entry name" value="Acetyltransf_3"/>
    <property type="match status" value="1"/>
</dbReference>
<feature type="domain" description="N-acetyltransferase" evidence="1">
    <location>
        <begin position="10"/>
        <end position="173"/>
    </location>
</feature>
<dbReference type="Gene3D" id="3.40.630.30">
    <property type="match status" value="1"/>
</dbReference>
<dbReference type="InterPro" id="IPR051531">
    <property type="entry name" value="N-acetyltransferase"/>
</dbReference>
<name>A0A4P7GJQ6_9ACTN</name>
<organism evidence="2 3">
    <name type="scientific">Nocardioides euryhalodurans</name>
    <dbReference type="NCBI Taxonomy" id="2518370"/>
    <lineage>
        <taxon>Bacteria</taxon>
        <taxon>Bacillati</taxon>
        <taxon>Actinomycetota</taxon>
        <taxon>Actinomycetes</taxon>
        <taxon>Propionibacteriales</taxon>
        <taxon>Nocardioidaceae</taxon>
        <taxon>Nocardioides</taxon>
    </lineage>
</organism>
<keyword evidence="3" id="KW-1185">Reference proteome</keyword>
<dbReference type="PROSITE" id="PS51186">
    <property type="entry name" value="GNAT"/>
    <property type="match status" value="1"/>
</dbReference>
<accession>A0A4P7GJQ6</accession>
<dbReference type="RefSeq" id="WP_135075362.1">
    <property type="nucleotide sequence ID" value="NZ_CP038267.1"/>
</dbReference>
<dbReference type="SUPFAM" id="SSF55729">
    <property type="entry name" value="Acyl-CoA N-acyltransferases (Nat)"/>
    <property type="match status" value="1"/>
</dbReference>
<dbReference type="KEGG" id="noy:EXE57_06620"/>
<gene>
    <name evidence="2" type="ORF">EXE57_06620</name>
</gene>
<dbReference type="AlphaFoldDB" id="A0A4P7GJQ6"/>
<dbReference type="InterPro" id="IPR000182">
    <property type="entry name" value="GNAT_dom"/>
</dbReference>
<protein>
    <submittedName>
        <fullName evidence="2">N-acetyltransferase</fullName>
    </submittedName>
</protein>
<dbReference type="OrthoDB" id="3533156at2"/>
<evidence type="ECO:0000313" key="3">
    <source>
        <dbReference type="Proteomes" id="UP000294894"/>
    </source>
</evidence>
<reference evidence="2 3" key="1">
    <citation type="submission" date="2019-03" db="EMBL/GenBank/DDBJ databases">
        <title>Three New Species of Nocardioides, Nocardioides euryhalodurans sp. nov., Nocardioides seonyuensis sp. nov. and Nocardioides eburneoflavus sp. nov., Iolated from Soil.</title>
        <authorList>
            <person name="Roh S.G."/>
            <person name="Lee C."/>
            <person name="Kim M.-K."/>
            <person name="Kim S.B."/>
        </authorList>
    </citation>
    <scope>NUCLEOTIDE SEQUENCE [LARGE SCALE GENOMIC DNA]</scope>
    <source>
        <strain evidence="2 3">MMS17-SY117</strain>
    </source>
</reference>
<keyword evidence="2" id="KW-0808">Transferase</keyword>
<sequence>MTGWRHQRTGRLWLDAPQDEDLADLHSIHADPASWIHLPQGRHVHLATTRELLDRQQGRWDERGLGYWVVREHDGGPVVGLGGCAWRQGWPGWNLAYRLAHHVQGRGYAGELGRAALAAAAAVAPDRPVVAYLLEHNHASRRTTERLGLTRQWRGPDAGNEDPRAVRLVYADRPLAEDLLARVVAG</sequence>
<proteinExistence type="predicted"/>
<dbReference type="PANTHER" id="PTHR43792">
    <property type="entry name" value="GNAT FAMILY, PUTATIVE (AFU_ORTHOLOGUE AFUA_3G00765)-RELATED-RELATED"/>
    <property type="match status" value="1"/>
</dbReference>
<dbReference type="InterPro" id="IPR016181">
    <property type="entry name" value="Acyl_CoA_acyltransferase"/>
</dbReference>
<evidence type="ECO:0000259" key="1">
    <source>
        <dbReference type="PROSITE" id="PS51186"/>
    </source>
</evidence>
<evidence type="ECO:0000313" key="2">
    <source>
        <dbReference type="EMBL" id="QBR91987.1"/>
    </source>
</evidence>
<dbReference type="PANTHER" id="PTHR43792:SF1">
    <property type="entry name" value="N-ACETYLTRANSFERASE DOMAIN-CONTAINING PROTEIN"/>
    <property type="match status" value="1"/>
</dbReference>